<dbReference type="AlphaFoldDB" id="A0A2U2XB87"/>
<keyword evidence="3" id="KW-1185">Reference proteome</keyword>
<evidence type="ECO:0000313" key="2">
    <source>
        <dbReference type="EMBL" id="PWH85069.1"/>
    </source>
</evidence>
<feature type="signal peptide" evidence="1">
    <location>
        <begin position="1"/>
        <end position="19"/>
    </location>
</feature>
<dbReference type="RefSeq" id="WP_109359770.1">
    <property type="nucleotide sequence ID" value="NZ_QFRJ01000008.1"/>
</dbReference>
<reference evidence="2 3" key="1">
    <citation type="submission" date="2018-05" db="EMBL/GenBank/DDBJ databases">
        <title>Brumimicrobium oceani sp. nov., isolated from coastal sediment.</title>
        <authorList>
            <person name="Kou Y."/>
        </authorList>
    </citation>
    <scope>NUCLEOTIDE SEQUENCE [LARGE SCALE GENOMIC DNA]</scope>
    <source>
        <strain evidence="2 3">C305</strain>
    </source>
</reference>
<protein>
    <recommendedName>
        <fullName evidence="4">DUF4390 domain-containing protein</fullName>
    </recommendedName>
</protein>
<comment type="caution">
    <text evidence="2">The sequence shown here is derived from an EMBL/GenBank/DDBJ whole genome shotgun (WGS) entry which is preliminary data.</text>
</comment>
<proteinExistence type="predicted"/>
<keyword evidence="1" id="KW-0732">Signal</keyword>
<dbReference type="OrthoDB" id="9824797at2"/>
<dbReference type="EMBL" id="QFRJ01000008">
    <property type="protein sequence ID" value="PWH85069.1"/>
    <property type="molecule type" value="Genomic_DNA"/>
</dbReference>
<dbReference type="Proteomes" id="UP000245370">
    <property type="component" value="Unassembled WGS sequence"/>
</dbReference>
<evidence type="ECO:0000313" key="3">
    <source>
        <dbReference type="Proteomes" id="UP000245370"/>
    </source>
</evidence>
<evidence type="ECO:0008006" key="4">
    <source>
        <dbReference type="Google" id="ProtNLM"/>
    </source>
</evidence>
<gene>
    <name evidence="2" type="ORF">DIT68_10535</name>
</gene>
<accession>A0A2U2XB87</accession>
<organism evidence="2 3">
    <name type="scientific">Brumimicrobium oceani</name>
    <dbReference type="NCBI Taxonomy" id="2100725"/>
    <lineage>
        <taxon>Bacteria</taxon>
        <taxon>Pseudomonadati</taxon>
        <taxon>Bacteroidota</taxon>
        <taxon>Flavobacteriia</taxon>
        <taxon>Flavobacteriales</taxon>
        <taxon>Crocinitomicaceae</taxon>
        <taxon>Brumimicrobium</taxon>
    </lineage>
</organism>
<evidence type="ECO:0000256" key="1">
    <source>
        <dbReference type="SAM" id="SignalP"/>
    </source>
</evidence>
<name>A0A2U2XB87_9FLAO</name>
<reference evidence="2 3" key="2">
    <citation type="submission" date="2018-05" db="EMBL/GenBank/DDBJ databases">
        <authorList>
            <person name="Lanie J.A."/>
            <person name="Ng W.-L."/>
            <person name="Kazmierczak K.M."/>
            <person name="Andrzejewski T.M."/>
            <person name="Davidsen T.M."/>
            <person name="Wayne K.J."/>
            <person name="Tettelin H."/>
            <person name="Glass J.I."/>
            <person name="Rusch D."/>
            <person name="Podicherti R."/>
            <person name="Tsui H.-C.T."/>
            <person name="Winkler M.E."/>
        </authorList>
    </citation>
    <scope>NUCLEOTIDE SEQUENCE [LARGE SCALE GENOMIC DNA]</scope>
    <source>
        <strain evidence="2 3">C305</strain>
    </source>
</reference>
<sequence length="256" mass="30200">MIKLTTLSIFILITNLACGQNSIFNNYDFNTGDYHVQGIYLNEHNFPNIADTISDFFIDDIKTLNMMKSSWQFADLSDRYIESYTYRITIFKDKQALESIWINLIKGVIRTSKGTFVFDYNLFLELRNNLNPITFHEYKFSSVKVGKDSLNNIINNDSILSYFCYWDKFDGTFSAKIPITEERLSTEDVKLKLEKELSNQFPNETFQLTYTTTLDFAEGAVRFFEVKCSETMYINFRWDKSEWKGYEPVLYLRIKN</sequence>
<feature type="chain" id="PRO_5015434472" description="DUF4390 domain-containing protein" evidence="1">
    <location>
        <begin position="20"/>
        <end position="256"/>
    </location>
</feature>